<comment type="similarity">
    <text evidence="2">Belongs to the cytochrome P450 family.</text>
</comment>
<gene>
    <name evidence="11" type="ORF">D0862_05576</name>
    <name evidence="10" type="ORF">D0864_03546</name>
</gene>
<dbReference type="Proteomes" id="UP000281468">
    <property type="component" value="Unassembled WGS sequence"/>
</dbReference>
<keyword evidence="4 8" id="KW-0479">Metal-binding</keyword>
<evidence type="ECO:0000313" key="10">
    <source>
        <dbReference type="EMBL" id="RMZ01123.1"/>
    </source>
</evidence>
<dbReference type="Pfam" id="PF00067">
    <property type="entry name" value="p450"/>
    <property type="match status" value="1"/>
</dbReference>
<keyword evidence="5" id="KW-0560">Oxidoreductase</keyword>
<proteinExistence type="inferred from homology"/>
<evidence type="ECO:0000256" key="5">
    <source>
        <dbReference type="ARBA" id="ARBA00023002"/>
    </source>
</evidence>
<keyword evidence="9" id="KW-1133">Transmembrane helix</keyword>
<dbReference type="GO" id="GO:0005506">
    <property type="term" value="F:iron ion binding"/>
    <property type="evidence" value="ECO:0007669"/>
    <property type="project" value="InterPro"/>
</dbReference>
<evidence type="ECO:0000313" key="13">
    <source>
        <dbReference type="Proteomes" id="UP000281468"/>
    </source>
</evidence>
<dbReference type="Gene3D" id="1.10.630.10">
    <property type="entry name" value="Cytochrome P450"/>
    <property type="match status" value="1"/>
</dbReference>
<sequence>MAGFLSSTTTISQLSVPVLSACAAALLLCYLLIGSWVNHRKLRQFRGPFWASCSRSWIFWHECNARLNKAQFDAIKQYGKALLGSPCRIGPTLLITDDADVVRHMNAPASQWRRSGWYDGMRLDPRLDSVFSTRDEKHHAELRAKESGGYNGRDITTLEPDIDSRINDVLALISDRYSNRKTLDFALISRFFTLDVLSTIAFGRPFGFMEANDDLWDYVKSTSSAMFLLTLVVNHSSVRWLFHSRIMQALGAPKVTDKTGMGPMLAFARKAVAERFGSKPVVKQDMLGHFINKGLSQTQCEAEAALQIIAGSDSTTTILQCTLFLLVGTPAAYAKLKDELDHSEKAGTVSGSDIIQYTETQKLQYLQAVIWEGIRLFPPLFGLKAKLAPKGGDTINGVYYPEGTEMAICDAALSKNPAVFGSDAHLFRPERWIEADAATKVKYRQTVDSIFGSGRFLCLGRHIAMMELHKTIAELVRHFDWAMADPMRGIDTHAHSVHLQSNMNLVAIPRT</sequence>
<feature type="transmembrane region" description="Helical" evidence="9">
    <location>
        <begin position="185"/>
        <end position="203"/>
    </location>
</feature>
<dbReference type="EMBL" id="QWIQ01000148">
    <property type="protein sequence ID" value="RMZ03690.1"/>
    <property type="molecule type" value="Genomic_DNA"/>
</dbReference>
<dbReference type="GO" id="GO:0020037">
    <property type="term" value="F:heme binding"/>
    <property type="evidence" value="ECO:0007669"/>
    <property type="project" value="InterPro"/>
</dbReference>
<dbReference type="PRINTS" id="PR00385">
    <property type="entry name" value="P450"/>
</dbReference>
<evidence type="ECO:0000313" key="12">
    <source>
        <dbReference type="Proteomes" id="UP000269539"/>
    </source>
</evidence>
<evidence type="ECO:0000256" key="4">
    <source>
        <dbReference type="ARBA" id="ARBA00022723"/>
    </source>
</evidence>
<dbReference type="PANTHER" id="PTHR24305:SF77">
    <property type="entry name" value="CYTOCHROME P450 MONOOXYGENASE"/>
    <property type="match status" value="1"/>
</dbReference>
<dbReference type="PRINTS" id="PR00463">
    <property type="entry name" value="EP450I"/>
</dbReference>
<evidence type="ECO:0000256" key="9">
    <source>
        <dbReference type="SAM" id="Phobius"/>
    </source>
</evidence>
<evidence type="ECO:0000256" key="8">
    <source>
        <dbReference type="PIRSR" id="PIRSR602401-1"/>
    </source>
</evidence>
<evidence type="ECO:0000256" key="6">
    <source>
        <dbReference type="ARBA" id="ARBA00023004"/>
    </source>
</evidence>
<evidence type="ECO:0000256" key="2">
    <source>
        <dbReference type="ARBA" id="ARBA00010617"/>
    </source>
</evidence>
<dbReference type="CDD" id="cd11060">
    <property type="entry name" value="CYP57A1-like"/>
    <property type="match status" value="1"/>
</dbReference>
<feature type="binding site" description="axial binding residue" evidence="8">
    <location>
        <position position="458"/>
    </location>
    <ligand>
        <name>heme</name>
        <dbReference type="ChEBI" id="CHEBI:30413"/>
    </ligand>
    <ligandPart>
        <name>Fe</name>
        <dbReference type="ChEBI" id="CHEBI:18248"/>
    </ligandPart>
</feature>
<protein>
    <submittedName>
        <fullName evidence="11">Uncharacterized protein</fullName>
    </submittedName>
</protein>
<dbReference type="GO" id="GO:0016705">
    <property type="term" value="F:oxidoreductase activity, acting on paired donors, with incorporation or reduction of molecular oxygen"/>
    <property type="evidence" value="ECO:0007669"/>
    <property type="project" value="InterPro"/>
</dbReference>
<dbReference type="Proteomes" id="UP000269539">
    <property type="component" value="Unassembled WGS sequence"/>
</dbReference>
<keyword evidence="9" id="KW-0472">Membrane</keyword>
<keyword evidence="3 8" id="KW-0349">Heme</keyword>
<evidence type="ECO:0000313" key="11">
    <source>
        <dbReference type="EMBL" id="RMZ03690.1"/>
    </source>
</evidence>
<dbReference type="PANTHER" id="PTHR24305">
    <property type="entry name" value="CYTOCHROME P450"/>
    <property type="match status" value="1"/>
</dbReference>
<keyword evidence="7" id="KW-0503">Monooxygenase</keyword>
<accession>A0A3M7GRB7</accession>
<evidence type="ECO:0000256" key="7">
    <source>
        <dbReference type="ARBA" id="ARBA00023033"/>
    </source>
</evidence>
<dbReference type="InterPro" id="IPR050121">
    <property type="entry name" value="Cytochrome_P450_monoxygenase"/>
</dbReference>
<reference evidence="12 13" key="1">
    <citation type="journal article" date="2018" name="BMC Genomics">
        <title>Genomic evidence for intraspecific hybridization in a clonal and extremely halotolerant yeast.</title>
        <authorList>
            <person name="Gostincar C."/>
            <person name="Stajich J.E."/>
            <person name="Zupancic J."/>
            <person name="Zalar P."/>
            <person name="Gunde-Cimerman N."/>
        </authorList>
    </citation>
    <scope>NUCLEOTIDE SEQUENCE [LARGE SCALE GENOMIC DNA]</scope>
    <source>
        <strain evidence="10 12">EXF-10513</strain>
        <strain evidence="11 13">EXF-171</strain>
    </source>
</reference>
<dbReference type="InterPro" id="IPR036396">
    <property type="entry name" value="Cyt_P450_sf"/>
</dbReference>
<dbReference type="InterPro" id="IPR002401">
    <property type="entry name" value="Cyt_P450_E_grp-I"/>
</dbReference>
<dbReference type="VEuPathDB" id="FungiDB:BTJ68_09171"/>
<evidence type="ECO:0000256" key="3">
    <source>
        <dbReference type="ARBA" id="ARBA00022617"/>
    </source>
</evidence>
<name>A0A3M7GRB7_HORWE</name>
<keyword evidence="9" id="KW-0812">Transmembrane</keyword>
<comment type="cofactor">
    <cofactor evidence="1 8">
        <name>heme</name>
        <dbReference type="ChEBI" id="CHEBI:30413"/>
    </cofactor>
</comment>
<evidence type="ECO:0000256" key="1">
    <source>
        <dbReference type="ARBA" id="ARBA00001971"/>
    </source>
</evidence>
<dbReference type="GO" id="GO:0004497">
    <property type="term" value="F:monooxygenase activity"/>
    <property type="evidence" value="ECO:0007669"/>
    <property type="project" value="UniProtKB-KW"/>
</dbReference>
<organism evidence="11 13">
    <name type="scientific">Hortaea werneckii</name>
    <name type="common">Black yeast</name>
    <name type="synonym">Cladosporium werneckii</name>
    <dbReference type="NCBI Taxonomy" id="91943"/>
    <lineage>
        <taxon>Eukaryota</taxon>
        <taxon>Fungi</taxon>
        <taxon>Dikarya</taxon>
        <taxon>Ascomycota</taxon>
        <taxon>Pezizomycotina</taxon>
        <taxon>Dothideomycetes</taxon>
        <taxon>Dothideomycetidae</taxon>
        <taxon>Mycosphaerellales</taxon>
        <taxon>Teratosphaeriaceae</taxon>
        <taxon>Hortaea</taxon>
    </lineage>
</organism>
<dbReference type="EMBL" id="QWIO01000279">
    <property type="protein sequence ID" value="RMZ01123.1"/>
    <property type="molecule type" value="Genomic_DNA"/>
</dbReference>
<keyword evidence="6 8" id="KW-0408">Iron</keyword>
<dbReference type="SUPFAM" id="SSF48264">
    <property type="entry name" value="Cytochrome P450"/>
    <property type="match status" value="1"/>
</dbReference>
<feature type="transmembrane region" description="Helical" evidence="9">
    <location>
        <begin position="14"/>
        <end position="37"/>
    </location>
</feature>
<dbReference type="InterPro" id="IPR001128">
    <property type="entry name" value="Cyt_P450"/>
</dbReference>
<comment type="caution">
    <text evidence="11">The sequence shown here is derived from an EMBL/GenBank/DDBJ whole genome shotgun (WGS) entry which is preliminary data.</text>
</comment>
<feature type="transmembrane region" description="Helical" evidence="9">
    <location>
        <begin position="223"/>
        <end position="242"/>
    </location>
</feature>
<dbReference type="AlphaFoldDB" id="A0A3M7GRB7"/>